<dbReference type="Proteomes" id="UP000297245">
    <property type="component" value="Unassembled WGS sequence"/>
</dbReference>
<keyword evidence="3" id="KW-1185">Reference proteome</keyword>
<protein>
    <submittedName>
        <fullName evidence="2">Uncharacterized protein</fullName>
    </submittedName>
</protein>
<gene>
    <name evidence="2" type="ORF">K435DRAFT_228069</name>
</gene>
<feature type="region of interest" description="Disordered" evidence="1">
    <location>
        <begin position="44"/>
        <end position="69"/>
    </location>
</feature>
<name>A0A4V4HEL8_DENBC</name>
<evidence type="ECO:0000256" key="1">
    <source>
        <dbReference type="SAM" id="MobiDB-lite"/>
    </source>
</evidence>
<proteinExistence type="predicted"/>
<organism evidence="2 3">
    <name type="scientific">Dendrothele bispora (strain CBS 962.96)</name>
    <dbReference type="NCBI Taxonomy" id="1314807"/>
    <lineage>
        <taxon>Eukaryota</taxon>
        <taxon>Fungi</taxon>
        <taxon>Dikarya</taxon>
        <taxon>Basidiomycota</taxon>
        <taxon>Agaricomycotina</taxon>
        <taxon>Agaricomycetes</taxon>
        <taxon>Agaricomycetidae</taxon>
        <taxon>Agaricales</taxon>
        <taxon>Agaricales incertae sedis</taxon>
        <taxon>Dendrothele</taxon>
    </lineage>
</organism>
<sequence length="69" mass="7884">MQPLSSLHEPLTVFALDHVHSVIIRPFQSNHRGRIVRVQDRVFDSNHSQTRSTSSSRKLHSSLKHCLGN</sequence>
<evidence type="ECO:0000313" key="3">
    <source>
        <dbReference type="Proteomes" id="UP000297245"/>
    </source>
</evidence>
<dbReference type="EMBL" id="ML179302">
    <property type="protein sequence ID" value="THU91585.1"/>
    <property type="molecule type" value="Genomic_DNA"/>
</dbReference>
<reference evidence="2 3" key="1">
    <citation type="journal article" date="2019" name="Nat. Ecol. Evol.">
        <title>Megaphylogeny resolves global patterns of mushroom evolution.</title>
        <authorList>
            <person name="Varga T."/>
            <person name="Krizsan K."/>
            <person name="Foldi C."/>
            <person name="Dima B."/>
            <person name="Sanchez-Garcia M."/>
            <person name="Sanchez-Ramirez S."/>
            <person name="Szollosi G.J."/>
            <person name="Szarkandi J.G."/>
            <person name="Papp V."/>
            <person name="Albert L."/>
            <person name="Andreopoulos W."/>
            <person name="Angelini C."/>
            <person name="Antonin V."/>
            <person name="Barry K.W."/>
            <person name="Bougher N.L."/>
            <person name="Buchanan P."/>
            <person name="Buyck B."/>
            <person name="Bense V."/>
            <person name="Catcheside P."/>
            <person name="Chovatia M."/>
            <person name="Cooper J."/>
            <person name="Damon W."/>
            <person name="Desjardin D."/>
            <person name="Finy P."/>
            <person name="Geml J."/>
            <person name="Haridas S."/>
            <person name="Hughes K."/>
            <person name="Justo A."/>
            <person name="Karasinski D."/>
            <person name="Kautmanova I."/>
            <person name="Kiss B."/>
            <person name="Kocsube S."/>
            <person name="Kotiranta H."/>
            <person name="LaButti K.M."/>
            <person name="Lechner B.E."/>
            <person name="Liimatainen K."/>
            <person name="Lipzen A."/>
            <person name="Lukacs Z."/>
            <person name="Mihaltcheva S."/>
            <person name="Morgado L.N."/>
            <person name="Niskanen T."/>
            <person name="Noordeloos M.E."/>
            <person name="Ohm R.A."/>
            <person name="Ortiz-Santana B."/>
            <person name="Ovrebo C."/>
            <person name="Racz N."/>
            <person name="Riley R."/>
            <person name="Savchenko A."/>
            <person name="Shiryaev A."/>
            <person name="Soop K."/>
            <person name="Spirin V."/>
            <person name="Szebenyi C."/>
            <person name="Tomsovsky M."/>
            <person name="Tulloss R.E."/>
            <person name="Uehling J."/>
            <person name="Grigoriev I.V."/>
            <person name="Vagvolgyi C."/>
            <person name="Papp T."/>
            <person name="Martin F.M."/>
            <person name="Miettinen O."/>
            <person name="Hibbett D.S."/>
            <person name="Nagy L.G."/>
        </authorList>
    </citation>
    <scope>NUCLEOTIDE SEQUENCE [LARGE SCALE GENOMIC DNA]</scope>
    <source>
        <strain evidence="2 3">CBS 962.96</strain>
    </source>
</reference>
<evidence type="ECO:0000313" key="2">
    <source>
        <dbReference type="EMBL" id="THU91585.1"/>
    </source>
</evidence>
<dbReference type="AlphaFoldDB" id="A0A4V4HEL8"/>
<accession>A0A4V4HEL8</accession>